<organism evidence="9 10">
    <name type="scientific">Acetobacter pomorum DM001</name>
    <dbReference type="NCBI Taxonomy" id="945681"/>
    <lineage>
        <taxon>Bacteria</taxon>
        <taxon>Pseudomonadati</taxon>
        <taxon>Pseudomonadota</taxon>
        <taxon>Alphaproteobacteria</taxon>
        <taxon>Acetobacterales</taxon>
        <taxon>Acetobacteraceae</taxon>
        <taxon>Acetobacter</taxon>
    </lineage>
</organism>
<keyword evidence="6 7" id="KW-0676">Redox-active center</keyword>
<reference evidence="9 10" key="1">
    <citation type="journal article" date="2011" name="Science">
        <title>Drosophila microbiome modulates host developmental and metabolic homeostasis via insulin signaling.</title>
        <authorList>
            <person name="Shin S.C."/>
            <person name="Kim S.H."/>
            <person name="You H."/>
            <person name="Kim B."/>
            <person name="Kim A.C."/>
            <person name="Lee K.A."/>
            <person name="Yoon J.H."/>
            <person name="Ryu J.H."/>
            <person name="Lee W.J."/>
        </authorList>
    </citation>
    <scope>NUCLEOTIDE SEQUENCE [LARGE SCALE GENOMIC DNA]</scope>
    <source>
        <strain evidence="9 10">DM001</strain>
    </source>
</reference>
<evidence type="ECO:0000256" key="4">
    <source>
        <dbReference type="ARBA" id="ARBA00022982"/>
    </source>
</evidence>
<protein>
    <recommendedName>
        <fullName evidence="7">Glutaredoxin</fullName>
    </recommendedName>
</protein>
<dbReference type="PROSITE" id="PS51354">
    <property type="entry name" value="GLUTAREDOXIN_2"/>
    <property type="match status" value="1"/>
</dbReference>
<dbReference type="Proteomes" id="UP000018454">
    <property type="component" value="Unassembled WGS sequence"/>
</dbReference>
<keyword evidence="3 7" id="KW-0813">Transport</keyword>
<keyword evidence="5" id="KW-1015">Disulfide bond</keyword>
<keyword evidence="7" id="KW-0963">Cytoplasm</keyword>
<comment type="similarity">
    <text evidence="2 7">Belongs to the glutaredoxin family.</text>
</comment>
<dbReference type="SUPFAM" id="SSF52833">
    <property type="entry name" value="Thioredoxin-like"/>
    <property type="match status" value="1"/>
</dbReference>
<dbReference type="Pfam" id="PF00462">
    <property type="entry name" value="Glutaredoxin"/>
    <property type="match status" value="1"/>
</dbReference>
<evidence type="ECO:0000313" key="10">
    <source>
        <dbReference type="Proteomes" id="UP000018454"/>
    </source>
</evidence>
<dbReference type="Gene3D" id="3.40.30.10">
    <property type="entry name" value="Glutaredoxin"/>
    <property type="match status" value="1"/>
</dbReference>
<dbReference type="EMBL" id="AEUP01000004">
    <property type="protein sequence ID" value="EGE48871.1"/>
    <property type="molecule type" value="Genomic_DNA"/>
</dbReference>
<dbReference type="GO" id="GO:0045454">
    <property type="term" value="P:cell redox homeostasis"/>
    <property type="evidence" value="ECO:0007669"/>
    <property type="project" value="InterPro"/>
</dbReference>
<keyword evidence="4 7" id="KW-0249">Electron transport</keyword>
<dbReference type="InterPro" id="IPR014025">
    <property type="entry name" value="Glutaredoxin_subgr"/>
</dbReference>
<dbReference type="GO" id="GO:0015038">
    <property type="term" value="F:glutathione disulfide oxidoreductase activity"/>
    <property type="evidence" value="ECO:0007669"/>
    <property type="project" value="UniProtKB-UniRule"/>
</dbReference>
<dbReference type="PRINTS" id="PR00160">
    <property type="entry name" value="GLUTAREDOXIN"/>
</dbReference>
<comment type="caution">
    <text evidence="9">The sequence shown here is derived from an EMBL/GenBank/DDBJ whole genome shotgun (WGS) entry which is preliminary data.</text>
</comment>
<dbReference type="GO" id="GO:0034599">
    <property type="term" value="P:cellular response to oxidative stress"/>
    <property type="evidence" value="ECO:0007669"/>
    <property type="project" value="TreeGrafter"/>
</dbReference>
<feature type="domain" description="Glutaredoxin" evidence="8">
    <location>
        <begin position="6"/>
        <end position="65"/>
    </location>
</feature>
<proteinExistence type="inferred from homology"/>
<dbReference type="InterPro" id="IPR011767">
    <property type="entry name" value="GLR_AS"/>
</dbReference>
<dbReference type="AlphaFoldDB" id="F1YQI6"/>
<evidence type="ECO:0000256" key="2">
    <source>
        <dbReference type="ARBA" id="ARBA00007787"/>
    </source>
</evidence>
<dbReference type="InterPro" id="IPR002109">
    <property type="entry name" value="Glutaredoxin"/>
</dbReference>
<dbReference type="PANTHER" id="PTHR45694">
    <property type="entry name" value="GLUTAREDOXIN 2"/>
    <property type="match status" value="1"/>
</dbReference>
<evidence type="ECO:0000256" key="6">
    <source>
        <dbReference type="ARBA" id="ARBA00023284"/>
    </source>
</evidence>
<dbReference type="CDD" id="cd03418">
    <property type="entry name" value="GRX_GRXb_1_3_like"/>
    <property type="match status" value="1"/>
</dbReference>
<evidence type="ECO:0000256" key="5">
    <source>
        <dbReference type="ARBA" id="ARBA00023157"/>
    </source>
</evidence>
<name>F1YQI6_9PROT</name>
<dbReference type="InterPro" id="IPR011900">
    <property type="entry name" value="GRX_bact"/>
</dbReference>
<sequence length="90" mass="9889">MFMPEIEIYTQPGCPFCMRAVTLLERKKVPFKEINAPRGTQAREDAIRRSGGSTTVPQVFVGDRCLGGCDDLMSLERQGKLDAALGLGEN</sequence>
<dbReference type="PANTHER" id="PTHR45694:SF18">
    <property type="entry name" value="GLUTAREDOXIN-1-RELATED"/>
    <property type="match status" value="1"/>
</dbReference>
<dbReference type="GO" id="GO:0005737">
    <property type="term" value="C:cytoplasm"/>
    <property type="evidence" value="ECO:0007669"/>
    <property type="project" value="TreeGrafter"/>
</dbReference>
<dbReference type="InterPro" id="IPR036249">
    <property type="entry name" value="Thioredoxin-like_sf"/>
</dbReference>
<evidence type="ECO:0000313" key="9">
    <source>
        <dbReference type="EMBL" id="EGE48871.1"/>
    </source>
</evidence>
<comment type="function">
    <text evidence="1 7">Has a glutathione-disulfide oxidoreductase activity in the presence of NADPH and glutathione reductase. Reduces low molecular weight disulfides and proteins.</text>
</comment>
<evidence type="ECO:0000256" key="3">
    <source>
        <dbReference type="ARBA" id="ARBA00022448"/>
    </source>
</evidence>
<evidence type="ECO:0000256" key="1">
    <source>
        <dbReference type="ARBA" id="ARBA00002549"/>
    </source>
</evidence>
<dbReference type="PROSITE" id="PS00195">
    <property type="entry name" value="GLUTAREDOXIN_1"/>
    <property type="match status" value="1"/>
</dbReference>
<gene>
    <name evidence="9" type="primary">grx</name>
    <name evidence="9" type="ORF">APO_0151</name>
</gene>
<evidence type="ECO:0000256" key="7">
    <source>
        <dbReference type="RuleBase" id="RU364065"/>
    </source>
</evidence>
<evidence type="ECO:0000259" key="8">
    <source>
        <dbReference type="Pfam" id="PF00462"/>
    </source>
</evidence>
<accession>F1YQI6</accession>
<dbReference type="NCBIfam" id="TIGR02181">
    <property type="entry name" value="GRX_bact"/>
    <property type="match status" value="1"/>
</dbReference>